<dbReference type="InterPro" id="IPR001752">
    <property type="entry name" value="Kinesin_motor_dom"/>
</dbReference>
<dbReference type="HOGENOM" id="CLU_469288_0_0_1"/>
<dbReference type="RefSeq" id="XP_014559584.1">
    <property type="nucleotide sequence ID" value="XM_014704098.1"/>
</dbReference>
<dbReference type="GO" id="GO:0016887">
    <property type="term" value="F:ATP hydrolysis activity"/>
    <property type="evidence" value="ECO:0007669"/>
    <property type="project" value="TreeGrafter"/>
</dbReference>
<proteinExistence type="predicted"/>
<dbReference type="InterPro" id="IPR027640">
    <property type="entry name" value="Kinesin-like_fam"/>
</dbReference>
<feature type="transmembrane region" description="Helical" evidence="1">
    <location>
        <begin position="39"/>
        <end position="61"/>
    </location>
</feature>
<keyword evidence="1" id="KW-1133">Transmembrane helix</keyword>
<dbReference type="InterPro" id="IPR027417">
    <property type="entry name" value="P-loop_NTPase"/>
</dbReference>
<accession>W7F1J2</accession>
<dbReference type="SMART" id="SM00129">
    <property type="entry name" value="KISc"/>
    <property type="match status" value="1"/>
</dbReference>
<dbReference type="GO" id="GO:0005524">
    <property type="term" value="F:ATP binding"/>
    <property type="evidence" value="ECO:0007669"/>
    <property type="project" value="InterPro"/>
</dbReference>
<feature type="domain" description="Kinesin motor" evidence="2">
    <location>
        <begin position="351"/>
        <end position="652"/>
    </location>
</feature>
<gene>
    <name evidence="3" type="ORF">COCVIDRAFT_13477</name>
</gene>
<dbReference type="EMBL" id="KI968708">
    <property type="protein sequence ID" value="EUN30057.1"/>
    <property type="molecule type" value="Genomic_DNA"/>
</dbReference>
<keyword evidence="4" id="KW-1185">Reference proteome</keyword>
<dbReference type="GO" id="GO:0005871">
    <property type="term" value="C:kinesin complex"/>
    <property type="evidence" value="ECO:0007669"/>
    <property type="project" value="TreeGrafter"/>
</dbReference>
<sequence length="676" mass="77001">MASFQFFSSVRTAQKRFVQRHSPQTKSILKKFWFITESWIAMSVGFAVLYALNWLLVTISIMQPESLEEVMRWRGIISRSLWCLFVARWIRTRTDGCIGADASDVPADPAALEVDLYYLVSLAAAAFGLLLSKFQMTCGYIHHIFLGSNYDIILEEQKVKKGTAGSTIRQRFGRRIWSQICKHIPTKMSKEFKNRNSLPQRRRIFFYGALQEHRHVALYCSSVCAYMQLSRLSQRQISEVQVISHTGNGPSGTCSVDGNSEDWIDDGETFDSGVRDDLYLEPEQNLPHNGEKECLESAVLKEVQTQTQIIRQIEHQRQNNFSQFFAGRYFNLVRVTQPDHPRAEKQCDFDMTNNKLLRVRPLLQSEKNDWVERPFDLVFGITATEHDIYTKLEPVVTELNNPQGRIVCIGTDGFSGSGKSHTTQNLLQSFGKELFQMPCPDRNLFFEAFQSLGTNVDSLNLSTEVLLRYGIEKTDQSPVSMHAPPIPSKRPCYQFGSLAAFEFLVAKTHEFRTSSSTNNNASSSRTHLVILIYAVRATKTTRLCLFDLARNERNDALDGHLDDAKARRDQTSAINDSRMKIYAALKYAIRHQKRVTRETAIGTILMNLLLKKKSCIVMLFHLSVFSSFSGAIMKTLEDASSLRMANILHTKGFYEQQKAADRVNRDNGDAECRGVY</sequence>
<name>W7F1J2_BIPV3</name>
<dbReference type="OrthoDB" id="3176171at2759"/>
<evidence type="ECO:0000256" key="1">
    <source>
        <dbReference type="SAM" id="Phobius"/>
    </source>
</evidence>
<dbReference type="AlphaFoldDB" id="W7F1J2"/>
<dbReference type="GO" id="GO:0008017">
    <property type="term" value="F:microtubule binding"/>
    <property type="evidence" value="ECO:0007669"/>
    <property type="project" value="InterPro"/>
</dbReference>
<dbReference type="Proteomes" id="UP000054337">
    <property type="component" value="Unassembled WGS sequence"/>
</dbReference>
<organism evidence="3 4">
    <name type="scientific">Bipolaris victoriae (strain FI3)</name>
    <name type="common">Victoria blight of oats agent</name>
    <name type="synonym">Cochliobolus victoriae</name>
    <dbReference type="NCBI Taxonomy" id="930091"/>
    <lineage>
        <taxon>Eukaryota</taxon>
        <taxon>Fungi</taxon>
        <taxon>Dikarya</taxon>
        <taxon>Ascomycota</taxon>
        <taxon>Pezizomycotina</taxon>
        <taxon>Dothideomycetes</taxon>
        <taxon>Pleosporomycetidae</taxon>
        <taxon>Pleosporales</taxon>
        <taxon>Pleosporineae</taxon>
        <taxon>Pleosporaceae</taxon>
        <taxon>Bipolaris</taxon>
    </lineage>
</organism>
<dbReference type="GO" id="GO:0003777">
    <property type="term" value="F:microtubule motor activity"/>
    <property type="evidence" value="ECO:0007669"/>
    <property type="project" value="InterPro"/>
</dbReference>
<dbReference type="GO" id="GO:0005874">
    <property type="term" value="C:microtubule"/>
    <property type="evidence" value="ECO:0007669"/>
    <property type="project" value="TreeGrafter"/>
</dbReference>
<dbReference type="PRINTS" id="PR00380">
    <property type="entry name" value="KINESINHEAVY"/>
</dbReference>
<dbReference type="PANTHER" id="PTHR24115">
    <property type="entry name" value="KINESIN-RELATED"/>
    <property type="match status" value="1"/>
</dbReference>
<dbReference type="InterPro" id="IPR036961">
    <property type="entry name" value="Kinesin_motor_dom_sf"/>
</dbReference>
<evidence type="ECO:0000313" key="4">
    <source>
        <dbReference type="Proteomes" id="UP000054337"/>
    </source>
</evidence>
<dbReference type="Gene3D" id="3.40.850.10">
    <property type="entry name" value="Kinesin motor domain"/>
    <property type="match status" value="2"/>
</dbReference>
<dbReference type="SUPFAM" id="SSF52540">
    <property type="entry name" value="P-loop containing nucleoside triphosphate hydrolases"/>
    <property type="match status" value="1"/>
</dbReference>
<dbReference type="GeneID" id="26251333"/>
<keyword evidence="1" id="KW-0472">Membrane</keyword>
<keyword evidence="1" id="KW-0812">Transmembrane</keyword>
<evidence type="ECO:0000313" key="3">
    <source>
        <dbReference type="EMBL" id="EUN30057.1"/>
    </source>
</evidence>
<evidence type="ECO:0000259" key="2">
    <source>
        <dbReference type="SMART" id="SM00129"/>
    </source>
</evidence>
<reference evidence="3 4" key="1">
    <citation type="journal article" date="2013" name="PLoS Genet.">
        <title>Comparative genome structure, secondary metabolite, and effector coding capacity across Cochliobolus pathogens.</title>
        <authorList>
            <person name="Condon B.J."/>
            <person name="Leng Y."/>
            <person name="Wu D."/>
            <person name="Bushley K.E."/>
            <person name="Ohm R.A."/>
            <person name="Otillar R."/>
            <person name="Martin J."/>
            <person name="Schackwitz W."/>
            <person name="Grimwood J."/>
            <person name="MohdZainudin N."/>
            <person name="Xue C."/>
            <person name="Wang R."/>
            <person name="Manning V.A."/>
            <person name="Dhillon B."/>
            <person name="Tu Z.J."/>
            <person name="Steffenson B.J."/>
            <person name="Salamov A."/>
            <person name="Sun H."/>
            <person name="Lowry S."/>
            <person name="LaButti K."/>
            <person name="Han J."/>
            <person name="Copeland A."/>
            <person name="Lindquist E."/>
            <person name="Barry K."/>
            <person name="Schmutz J."/>
            <person name="Baker S.E."/>
            <person name="Ciuffetti L.M."/>
            <person name="Grigoriev I.V."/>
            <person name="Zhong S."/>
            <person name="Turgeon B.G."/>
        </authorList>
    </citation>
    <scope>NUCLEOTIDE SEQUENCE [LARGE SCALE GENOMIC DNA]</scope>
    <source>
        <strain evidence="3 4">FI3</strain>
    </source>
</reference>
<protein>
    <recommendedName>
        <fullName evidence="2">Kinesin motor domain-containing protein</fullName>
    </recommendedName>
</protein>
<dbReference type="GO" id="GO:0007018">
    <property type="term" value="P:microtubule-based movement"/>
    <property type="evidence" value="ECO:0007669"/>
    <property type="project" value="InterPro"/>
</dbReference>